<feature type="transmembrane region" description="Helical" evidence="10">
    <location>
        <begin position="281"/>
        <end position="298"/>
    </location>
</feature>
<keyword evidence="13" id="KW-1185">Reference proteome</keyword>
<dbReference type="NCBIfam" id="TIGR01695">
    <property type="entry name" value="murJ_mviN"/>
    <property type="match status" value="1"/>
</dbReference>
<dbReference type="HAMAP" id="MF_02078">
    <property type="entry name" value="MurJ_MviN"/>
    <property type="match status" value="1"/>
</dbReference>
<keyword evidence="3 10" id="KW-0812">Transmembrane</keyword>
<keyword evidence="10 11" id="KW-0813">Transport</keyword>
<evidence type="ECO:0000256" key="4">
    <source>
        <dbReference type="ARBA" id="ARBA00022960"/>
    </source>
</evidence>
<dbReference type="GO" id="GO:0009252">
    <property type="term" value="P:peptidoglycan biosynthetic process"/>
    <property type="evidence" value="ECO:0007669"/>
    <property type="project" value="UniProtKB-UniRule"/>
</dbReference>
<feature type="transmembrane region" description="Helical" evidence="10">
    <location>
        <begin position="461"/>
        <end position="481"/>
    </location>
</feature>
<dbReference type="GO" id="GO:0015648">
    <property type="term" value="F:lipid-linked peptidoglycan transporter activity"/>
    <property type="evidence" value="ECO:0007669"/>
    <property type="project" value="UniProtKB-UniRule"/>
</dbReference>
<dbReference type="PANTHER" id="PTHR47019">
    <property type="entry name" value="LIPID II FLIPPASE MURJ"/>
    <property type="match status" value="1"/>
</dbReference>
<feature type="transmembrane region" description="Helical" evidence="10">
    <location>
        <begin position="424"/>
        <end position="449"/>
    </location>
</feature>
<feature type="transmembrane region" description="Helical" evidence="10">
    <location>
        <begin position="165"/>
        <end position="186"/>
    </location>
</feature>
<dbReference type="UniPathway" id="UPA00219"/>
<evidence type="ECO:0000256" key="11">
    <source>
        <dbReference type="PIRNR" id="PIRNR002869"/>
    </source>
</evidence>
<gene>
    <name evidence="10" type="primary">murJ</name>
    <name evidence="12" type="ORF">SAMN02910344_00730</name>
</gene>
<accession>A0A662ZJ55</accession>
<feature type="transmembrane region" description="Helical" evidence="10">
    <location>
        <begin position="318"/>
        <end position="335"/>
    </location>
</feature>
<dbReference type="EMBL" id="FOXF01000008">
    <property type="protein sequence ID" value="SFP20207.1"/>
    <property type="molecule type" value="Genomic_DNA"/>
</dbReference>
<keyword evidence="2 10" id="KW-1003">Cell membrane</keyword>
<dbReference type="GO" id="GO:0034204">
    <property type="term" value="P:lipid translocation"/>
    <property type="evidence" value="ECO:0007669"/>
    <property type="project" value="TreeGrafter"/>
</dbReference>
<dbReference type="CDD" id="cd13123">
    <property type="entry name" value="MATE_MurJ_like"/>
    <property type="match status" value="1"/>
</dbReference>
<evidence type="ECO:0000256" key="2">
    <source>
        <dbReference type="ARBA" id="ARBA00022475"/>
    </source>
</evidence>
<dbReference type="GO" id="GO:0071555">
    <property type="term" value="P:cell wall organization"/>
    <property type="evidence" value="ECO:0007669"/>
    <property type="project" value="UniProtKB-UniRule"/>
</dbReference>
<dbReference type="PANTHER" id="PTHR47019:SF1">
    <property type="entry name" value="LIPID II FLIPPASE MURJ"/>
    <property type="match status" value="1"/>
</dbReference>
<comment type="similarity">
    <text evidence="9 10 11">Belongs to the MurJ/MviN family.</text>
</comment>
<evidence type="ECO:0000256" key="1">
    <source>
        <dbReference type="ARBA" id="ARBA00004651"/>
    </source>
</evidence>
<keyword evidence="5 10" id="KW-0573">Peptidoglycan synthesis</keyword>
<evidence type="ECO:0000256" key="5">
    <source>
        <dbReference type="ARBA" id="ARBA00022984"/>
    </source>
</evidence>
<evidence type="ECO:0000313" key="12">
    <source>
        <dbReference type="EMBL" id="SFP20207.1"/>
    </source>
</evidence>
<dbReference type="OrthoDB" id="9816572at2"/>
<feature type="transmembrane region" description="Helical" evidence="10">
    <location>
        <begin position="92"/>
        <end position="116"/>
    </location>
</feature>
<keyword evidence="4 10" id="KW-0133">Cell shape</keyword>
<protein>
    <recommendedName>
        <fullName evidence="10">Probable lipid II flippase MurJ</fullName>
    </recommendedName>
</protein>
<dbReference type="Proteomes" id="UP000243745">
    <property type="component" value="Unassembled WGS sequence"/>
</dbReference>
<dbReference type="GO" id="GO:0005886">
    <property type="term" value="C:plasma membrane"/>
    <property type="evidence" value="ECO:0007669"/>
    <property type="project" value="UniProtKB-SubCell"/>
</dbReference>
<dbReference type="GO" id="GO:0008360">
    <property type="term" value="P:regulation of cell shape"/>
    <property type="evidence" value="ECO:0007669"/>
    <property type="project" value="UniProtKB-UniRule"/>
</dbReference>
<feature type="transmembrane region" description="Helical" evidence="10">
    <location>
        <begin position="198"/>
        <end position="218"/>
    </location>
</feature>
<name>A0A662ZJ55_9GAMM</name>
<sequence length="532" mass="58048">MSKLFRSSIITSLATFMSRILGLIRDVCIANLLGAGQSSDIFLFAQRIPNFLRRLFAEGAFSQAFVPVMSEFKAKKDQEGLKDLISNTSGTLGAVVFIITVIGMLGSSVITAVFGWGWFQEWLENPGEGKFTQASFLLKITTPYLFFITLTAVSGAILNTFEKFLIPAITPCLMNLCMIASCFVLKDYFEDPNLALSIGFMTGGVVQFLFHLPFLYKLGCLVIPRFSWNHPGVTKIRKLMIPAIFSVSVSQINLIINTIIATKLTTGAISYLYYSDRLLEFPIGIFGVAIGTVILPALSRQFAKKDLDGYVKTLDWGIRLVLLLGFPAMMGIIMLREPIIRVLYMSGEFGLDAAGHVSLSVIASVSGLWAIMLVRVLAPGFNARQDTATPVRYGIISMVTNIICSLIIVFPIEYWLLVGGNSGYGYLGLALSTTLSSIVNASLLLRGLAKKNIYHISRNTVVFVLKLLAGTIVMSMVLMFLKGCFATDAAEWAGISHISSIVYLVCLVASGAAVYFVTLLLLGIRPSQLKGA</sequence>
<evidence type="ECO:0000313" key="13">
    <source>
        <dbReference type="Proteomes" id="UP000243745"/>
    </source>
</evidence>
<dbReference type="InterPro" id="IPR004268">
    <property type="entry name" value="MurJ"/>
</dbReference>
<comment type="pathway">
    <text evidence="10">Cell wall biogenesis; peptidoglycan biosynthesis.</text>
</comment>
<organism evidence="12 13">
    <name type="scientific">Ruminobacter amylophilus</name>
    <dbReference type="NCBI Taxonomy" id="867"/>
    <lineage>
        <taxon>Bacteria</taxon>
        <taxon>Pseudomonadati</taxon>
        <taxon>Pseudomonadota</taxon>
        <taxon>Gammaproteobacteria</taxon>
        <taxon>Aeromonadales</taxon>
        <taxon>Succinivibrionaceae</taxon>
        <taxon>Ruminobacter</taxon>
    </lineage>
</organism>
<evidence type="ECO:0000256" key="3">
    <source>
        <dbReference type="ARBA" id="ARBA00022692"/>
    </source>
</evidence>
<dbReference type="Pfam" id="PF03023">
    <property type="entry name" value="MurJ"/>
    <property type="match status" value="1"/>
</dbReference>
<proteinExistence type="inferred from homology"/>
<feature type="transmembrane region" description="Helical" evidence="10">
    <location>
        <begin position="239"/>
        <end position="261"/>
    </location>
</feature>
<dbReference type="PRINTS" id="PR01806">
    <property type="entry name" value="VIRFACTRMVIN"/>
</dbReference>
<keyword evidence="6 10" id="KW-1133">Transmembrane helix</keyword>
<comment type="subcellular location">
    <subcellularLocation>
        <location evidence="10">Cell inner membrane</location>
        <topology evidence="10">Multi-pass membrane protein</topology>
    </subcellularLocation>
    <subcellularLocation>
        <location evidence="1">Cell membrane</location>
        <topology evidence="1">Multi-pass membrane protein</topology>
    </subcellularLocation>
</comment>
<feature type="transmembrane region" description="Helical" evidence="10">
    <location>
        <begin position="136"/>
        <end position="158"/>
    </location>
</feature>
<feature type="transmembrane region" description="Helical" evidence="10">
    <location>
        <begin position="390"/>
        <end position="412"/>
    </location>
</feature>
<comment type="function">
    <text evidence="8 10 11">Involved in peptidoglycan biosynthesis. Transports lipid-linked peptidoglycan precursors from the inner to the outer leaflet of the cytoplasmic membrane.</text>
</comment>
<dbReference type="InterPro" id="IPR051050">
    <property type="entry name" value="Lipid_II_flippase_MurJ/MviN"/>
</dbReference>
<evidence type="ECO:0000256" key="10">
    <source>
        <dbReference type="HAMAP-Rule" id="MF_02078"/>
    </source>
</evidence>
<feature type="transmembrane region" description="Helical" evidence="10">
    <location>
        <begin position="501"/>
        <end position="524"/>
    </location>
</feature>
<keyword evidence="7 10" id="KW-0472">Membrane</keyword>
<feature type="transmembrane region" description="Helical" evidence="10">
    <location>
        <begin position="355"/>
        <end position="378"/>
    </location>
</feature>
<dbReference type="AlphaFoldDB" id="A0A662ZJ55"/>
<evidence type="ECO:0000256" key="8">
    <source>
        <dbReference type="ARBA" id="ARBA00060041"/>
    </source>
</evidence>
<keyword evidence="10 11" id="KW-0961">Cell wall biogenesis/degradation</keyword>
<keyword evidence="10" id="KW-0997">Cell inner membrane</keyword>
<reference evidence="12 13" key="1">
    <citation type="submission" date="2016-10" db="EMBL/GenBank/DDBJ databases">
        <authorList>
            <person name="Varghese N."/>
            <person name="Submissions S."/>
        </authorList>
    </citation>
    <scope>NUCLEOTIDE SEQUENCE [LARGE SCALE GENOMIC DNA]</scope>
    <source>
        <strain evidence="12 13">DSM 1361</strain>
    </source>
</reference>
<evidence type="ECO:0000256" key="6">
    <source>
        <dbReference type="ARBA" id="ARBA00022989"/>
    </source>
</evidence>
<evidence type="ECO:0000256" key="9">
    <source>
        <dbReference type="ARBA" id="ARBA00061532"/>
    </source>
</evidence>
<evidence type="ECO:0000256" key="7">
    <source>
        <dbReference type="ARBA" id="ARBA00023136"/>
    </source>
</evidence>
<dbReference type="PIRSF" id="PIRSF002869">
    <property type="entry name" value="MviN"/>
    <property type="match status" value="1"/>
</dbReference>
<dbReference type="RefSeq" id="WP_093141005.1">
    <property type="nucleotide sequence ID" value="NZ_FOXF01000008.1"/>
</dbReference>